<proteinExistence type="predicted"/>
<evidence type="ECO:0000313" key="1">
    <source>
        <dbReference type="EMBL" id="SNS79526.1"/>
    </source>
</evidence>
<evidence type="ECO:0000313" key="2">
    <source>
        <dbReference type="Proteomes" id="UP000198304"/>
    </source>
</evidence>
<sequence>MFKKLKTSVLSVAAMSGVSPASMWYIYEPDIPKSIKKEL</sequence>
<gene>
    <name evidence="1" type="ORF">SAMN05446037_102149</name>
</gene>
<dbReference type="NCBIfam" id="TIGR04223">
    <property type="entry name" value="quorum_AgrD"/>
    <property type="match status" value="1"/>
</dbReference>
<dbReference type="InterPro" id="IPR009229">
    <property type="entry name" value="AgrD"/>
</dbReference>
<dbReference type="EMBL" id="FZOJ01000021">
    <property type="protein sequence ID" value="SNS79526.1"/>
    <property type="molecule type" value="Genomic_DNA"/>
</dbReference>
<dbReference type="OrthoDB" id="1957286at2"/>
<reference evidence="1 2" key="1">
    <citation type="submission" date="2017-06" db="EMBL/GenBank/DDBJ databases">
        <authorList>
            <person name="Kim H.J."/>
            <person name="Triplett B.A."/>
        </authorList>
    </citation>
    <scope>NUCLEOTIDE SEQUENCE [LARGE SCALE GENOMIC DNA]</scope>
    <source>
        <strain evidence="1 2">SCA</strain>
    </source>
</reference>
<dbReference type="Proteomes" id="UP000198304">
    <property type="component" value="Unassembled WGS sequence"/>
</dbReference>
<protein>
    <submittedName>
        <fullName evidence="1">Cyclic lactone autoinducer peptide</fullName>
    </submittedName>
</protein>
<keyword evidence="2" id="KW-1185">Reference proteome</keyword>
<name>A0A239HDL1_9FIRM</name>
<dbReference type="AlphaFoldDB" id="A0A239HDL1"/>
<organism evidence="1 2">
    <name type="scientific">Anaerovirgula multivorans</name>
    <dbReference type="NCBI Taxonomy" id="312168"/>
    <lineage>
        <taxon>Bacteria</taxon>
        <taxon>Bacillati</taxon>
        <taxon>Bacillota</taxon>
        <taxon>Clostridia</taxon>
        <taxon>Peptostreptococcales</taxon>
        <taxon>Natronincolaceae</taxon>
        <taxon>Anaerovirgula</taxon>
    </lineage>
</organism>
<dbReference type="RefSeq" id="WP_089284173.1">
    <property type="nucleotide sequence ID" value="NZ_FZOJ01000021.1"/>
</dbReference>
<accession>A0A239HDL1</accession>